<dbReference type="eggNOG" id="ENOG5030VZV">
    <property type="taxonomic scope" value="Bacteria"/>
</dbReference>
<organism evidence="1 2">
    <name type="scientific">Dysgonomonas mossii DSM 22836</name>
    <dbReference type="NCBI Taxonomy" id="742767"/>
    <lineage>
        <taxon>Bacteria</taxon>
        <taxon>Pseudomonadati</taxon>
        <taxon>Bacteroidota</taxon>
        <taxon>Bacteroidia</taxon>
        <taxon>Bacteroidales</taxon>
        <taxon>Dysgonomonadaceae</taxon>
        <taxon>Dysgonomonas</taxon>
    </lineage>
</organism>
<evidence type="ECO:0008006" key="3">
    <source>
        <dbReference type="Google" id="ProtNLM"/>
    </source>
</evidence>
<evidence type="ECO:0000313" key="2">
    <source>
        <dbReference type="Proteomes" id="UP000006420"/>
    </source>
</evidence>
<protein>
    <recommendedName>
        <fullName evidence="3">Mor transcription activator domain-containing protein</fullName>
    </recommendedName>
</protein>
<dbReference type="STRING" id="742767.HMPREF9456_03367"/>
<keyword evidence="2" id="KW-1185">Reference proteome</keyword>
<dbReference type="OrthoDB" id="1037067at2"/>
<gene>
    <name evidence="1" type="ORF">HMPREF9456_03367</name>
</gene>
<name>F8X558_9BACT</name>
<sequence>MKAYEVLLLAKPALEKLADVGVSPKDIQHLEMFNDYMNLKSEGHKVAYIEAYLCDQYNISERRFYQIIKNMCKDL</sequence>
<dbReference type="AlphaFoldDB" id="F8X558"/>
<dbReference type="EMBL" id="ADLW01000022">
    <property type="protein sequence ID" value="EGK04664.1"/>
    <property type="molecule type" value="Genomic_DNA"/>
</dbReference>
<dbReference type="RefSeq" id="WP_006844734.1">
    <property type="nucleotide sequence ID" value="NZ_AQWJ01000014.1"/>
</dbReference>
<accession>F8X558</accession>
<dbReference type="GeneID" id="78083959"/>
<evidence type="ECO:0000313" key="1">
    <source>
        <dbReference type="EMBL" id="EGK04664.1"/>
    </source>
</evidence>
<proteinExistence type="predicted"/>
<dbReference type="Proteomes" id="UP000006420">
    <property type="component" value="Unassembled WGS sequence"/>
</dbReference>
<comment type="caution">
    <text evidence="1">The sequence shown here is derived from an EMBL/GenBank/DDBJ whole genome shotgun (WGS) entry which is preliminary data.</text>
</comment>
<reference evidence="1 2" key="1">
    <citation type="submission" date="2011-04" db="EMBL/GenBank/DDBJ databases">
        <title>The Genome Sequence of Dysgonomonas mossii DSM 22836.</title>
        <authorList>
            <consortium name="The Broad Institute Genome Sequencing Platform"/>
            <person name="Earl A."/>
            <person name="Ward D."/>
            <person name="Feldgarden M."/>
            <person name="Gevers D."/>
            <person name="Pudlo N."/>
            <person name="Martens E."/>
            <person name="Allen-Vercoe E."/>
            <person name="Young S.K."/>
            <person name="Zeng Q."/>
            <person name="Gargeya S."/>
            <person name="Fitzgerald M."/>
            <person name="Haas B."/>
            <person name="Abouelleil A."/>
            <person name="Alvarado L."/>
            <person name="Arachchi H.M."/>
            <person name="Berlin A."/>
            <person name="Brown A."/>
            <person name="Chapman S.B."/>
            <person name="Chen Z."/>
            <person name="Dunbar C."/>
            <person name="Freedman E."/>
            <person name="Gearin G."/>
            <person name="Gellesch M."/>
            <person name="Goldberg J."/>
            <person name="Griggs A."/>
            <person name="Gujja S."/>
            <person name="Heiman D."/>
            <person name="Howarth C."/>
            <person name="Larson L."/>
            <person name="Lui A."/>
            <person name="MacDonald P.J.P."/>
            <person name="Mehta T."/>
            <person name="Montmayeur A."/>
            <person name="Murphy C."/>
            <person name="Neiman D."/>
            <person name="Pearson M."/>
            <person name="Priest M."/>
            <person name="Roberts A."/>
            <person name="Saif S."/>
            <person name="Shea T."/>
            <person name="Shenoy N."/>
            <person name="Sisk P."/>
            <person name="Stolte C."/>
            <person name="Sykes S."/>
            <person name="Yandava C."/>
            <person name="Wortman J."/>
            <person name="Nusbaum C."/>
            <person name="Birren B."/>
        </authorList>
    </citation>
    <scope>NUCLEOTIDE SEQUENCE [LARGE SCALE GENOMIC DNA]</scope>
    <source>
        <strain evidence="1 2">DSM 22836</strain>
    </source>
</reference>
<dbReference type="HOGENOM" id="CLU_169453_0_0_10"/>